<dbReference type="GO" id="GO:0042023">
    <property type="term" value="P:DNA endoreduplication"/>
    <property type="evidence" value="ECO:0007669"/>
    <property type="project" value="EnsemblMetazoa"/>
</dbReference>
<evidence type="ECO:0000256" key="1">
    <source>
        <dbReference type="SAM" id="MobiDB-lite"/>
    </source>
</evidence>
<dbReference type="AlphaFoldDB" id="B4R6K2"/>
<feature type="region of interest" description="Disordered" evidence="1">
    <location>
        <begin position="124"/>
        <end position="347"/>
    </location>
</feature>
<gene>
    <name evidence="2" type="primary">Dsim\GD16105</name>
    <name evidence="2" type="ORF">Dsim_GD16105</name>
</gene>
<sequence length="509" mass="55544">MRLCPAKSAEKTASGGKKFVQTRLPFKLITPGGGAGPTSSSSSSSSPATTGSGPVTVILDEDDPAPRKRKLSYDDESPSEGTGCSTGQLRRSTSKENLNLASSIATKKVKTTDSIADDVIELDEDEADKEMVSQDEVVEAKSSKVVKTKPKKAEAKKGSPAPIQIKLPLVNKRSKRRKSLKKSEEPLETSTTDVAKGDSESSDDIEIIAEELNPQKRHKVQTPREKSPENSSASGKQMEEEVRQKNGKDPKKQEESKKTGKESKKEEPKNAELNKKNDQATIDLFMGKKVETNKKDKPEVKTTAKDNKDPSIAEDSKPKEVPKKDTSKTVGKGKKEGAKPSEKSHHRVSVALEGHQRILEWHTRGVQLLGHQSPAHCVRIQGVHIDGLIVAIIVSSAVPTKAVDEVAHAHRCVIDPLWPAVQVHRPQHVLANWMSCALWAAGRIAPVCCARRRRSLIWAQAARAAEAAKTHKGKQVRRSCRSFWARGGEVRAQLRAIEGHTGVNADTKH</sequence>
<feature type="region of interest" description="Disordered" evidence="1">
    <location>
        <begin position="1"/>
        <end position="103"/>
    </location>
</feature>
<evidence type="ECO:0000313" key="3">
    <source>
        <dbReference type="Proteomes" id="UP000000304"/>
    </source>
</evidence>
<dbReference type="EMBL" id="CM000366">
    <property type="protein sequence ID" value="EDX17432.1"/>
    <property type="molecule type" value="Genomic_DNA"/>
</dbReference>
<feature type="compositionally biased region" description="Low complexity" evidence="1">
    <location>
        <begin position="37"/>
        <end position="54"/>
    </location>
</feature>
<dbReference type="STRING" id="7240.B4R6K2"/>
<organism evidence="2 3">
    <name type="scientific">Drosophila simulans</name>
    <name type="common">Fruit fly</name>
    <dbReference type="NCBI Taxonomy" id="7240"/>
    <lineage>
        <taxon>Eukaryota</taxon>
        <taxon>Metazoa</taxon>
        <taxon>Ecdysozoa</taxon>
        <taxon>Arthropoda</taxon>
        <taxon>Hexapoda</taxon>
        <taxon>Insecta</taxon>
        <taxon>Pterygota</taxon>
        <taxon>Neoptera</taxon>
        <taxon>Endopterygota</taxon>
        <taxon>Diptera</taxon>
        <taxon>Brachycera</taxon>
        <taxon>Muscomorpha</taxon>
        <taxon>Ephydroidea</taxon>
        <taxon>Drosophilidae</taxon>
        <taxon>Drosophila</taxon>
        <taxon>Sophophora</taxon>
    </lineage>
</organism>
<dbReference type="GO" id="GO:0005634">
    <property type="term" value="C:nucleus"/>
    <property type="evidence" value="ECO:0007669"/>
    <property type="project" value="EnsemblMetazoa"/>
</dbReference>
<feature type="compositionally biased region" description="Basic and acidic residues" evidence="1">
    <location>
        <begin position="237"/>
        <end position="278"/>
    </location>
</feature>
<reference evidence="2 3" key="1">
    <citation type="journal article" date="2007" name="Nature">
        <title>Evolution of genes and genomes on the Drosophila phylogeny.</title>
        <authorList>
            <consortium name="Drosophila 12 Genomes Consortium"/>
            <person name="Clark A.G."/>
            <person name="Eisen M.B."/>
            <person name="Smith D.R."/>
            <person name="Bergman C.M."/>
            <person name="Oliver B."/>
            <person name="Markow T.A."/>
            <person name="Kaufman T.C."/>
            <person name="Kellis M."/>
            <person name="Gelbart W."/>
            <person name="Iyer V.N."/>
            <person name="Pollard D.A."/>
            <person name="Sackton T.B."/>
            <person name="Larracuente A.M."/>
            <person name="Singh N.D."/>
            <person name="Abad J.P."/>
            <person name="Abt D.N."/>
            <person name="Adryan B."/>
            <person name="Aguade M."/>
            <person name="Akashi H."/>
            <person name="Anderson W.W."/>
            <person name="Aquadro C.F."/>
            <person name="Ardell D.H."/>
            <person name="Arguello R."/>
            <person name="Artieri C.G."/>
            <person name="Barbash D.A."/>
            <person name="Barker D."/>
            <person name="Barsanti P."/>
            <person name="Batterham P."/>
            <person name="Batzoglou S."/>
            <person name="Begun D."/>
            <person name="Bhutkar A."/>
            <person name="Blanco E."/>
            <person name="Bosak S.A."/>
            <person name="Bradley R.K."/>
            <person name="Brand A.D."/>
            <person name="Brent M.R."/>
            <person name="Brooks A.N."/>
            <person name="Brown R.H."/>
            <person name="Butlin R.K."/>
            <person name="Caggese C."/>
            <person name="Calvi B.R."/>
            <person name="Bernardo de Carvalho A."/>
            <person name="Caspi A."/>
            <person name="Castrezana S."/>
            <person name="Celniker S.E."/>
            <person name="Chang J.L."/>
            <person name="Chapple C."/>
            <person name="Chatterji S."/>
            <person name="Chinwalla A."/>
            <person name="Civetta A."/>
            <person name="Clifton S.W."/>
            <person name="Comeron J.M."/>
            <person name="Costello J.C."/>
            <person name="Coyne J.A."/>
            <person name="Daub J."/>
            <person name="David R.G."/>
            <person name="Delcher A.L."/>
            <person name="Delehaunty K."/>
            <person name="Do C.B."/>
            <person name="Ebling H."/>
            <person name="Edwards K."/>
            <person name="Eickbush T."/>
            <person name="Evans J.D."/>
            <person name="Filipski A."/>
            <person name="Findeiss S."/>
            <person name="Freyhult E."/>
            <person name="Fulton L."/>
            <person name="Fulton R."/>
            <person name="Garcia A.C."/>
            <person name="Gardiner A."/>
            <person name="Garfield D.A."/>
            <person name="Garvin B.E."/>
            <person name="Gibson G."/>
            <person name="Gilbert D."/>
            <person name="Gnerre S."/>
            <person name="Godfrey J."/>
            <person name="Good R."/>
            <person name="Gotea V."/>
            <person name="Gravely B."/>
            <person name="Greenberg A.J."/>
            <person name="Griffiths-Jones S."/>
            <person name="Gross S."/>
            <person name="Guigo R."/>
            <person name="Gustafson E.A."/>
            <person name="Haerty W."/>
            <person name="Hahn M.W."/>
            <person name="Halligan D.L."/>
            <person name="Halpern A.L."/>
            <person name="Halter G.M."/>
            <person name="Han M.V."/>
            <person name="Heger A."/>
            <person name="Hillier L."/>
            <person name="Hinrichs A.S."/>
            <person name="Holmes I."/>
            <person name="Hoskins R.A."/>
            <person name="Hubisz M.J."/>
            <person name="Hultmark D."/>
            <person name="Huntley M.A."/>
            <person name="Jaffe D.B."/>
            <person name="Jagadeeshan S."/>
            <person name="Jeck W.R."/>
            <person name="Johnson J."/>
            <person name="Jones C.D."/>
            <person name="Jordan W.C."/>
            <person name="Karpen G.H."/>
            <person name="Kataoka E."/>
            <person name="Keightley P.D."/>
            <person name="Kheradpour P."/>
            <person name="Kirkness E.F."/>
            <person name="Koerich L.B."/>
            <person name="Kristiansen K."/>
            <person name="Kudrna D."/>
            <person name="Kulathinal R.J."/>
            <person name="Kumar S."/>
            <person name="Kwok R."/>
            <person name="Lander E."/>
            <person name="Langley C.H."/>
            <person name="Lapoint R."/>
            <person name="Lazzaro B.P."/>
            <person name="Lee S.J."/>
            <person name="Levesque L."/>
            <person name="Li R."/>
            <person name="Lin C.F."/>
            <person name="Lin M.F."/>
            <person name="Lindblad-Toh K."/>
            <person name="Llopart A."/>
            <person name="Long M."/>
            <person name="Low L."/>
            <person name="Lozovsky E."/>
            <person name="Lu J."/>
            <person name="Luo M."/>
            <person name="Machado C.A."/>
            <person name="Makalowski W."/>
            <person name="Marzo M."/>
            <person name="Matsuda M."/>
            <person name="Matzkin L."/>
            <person name="McAllister B."/>
            <person name="McBride C.S."/>
            <person name="McKernan B."/>
            <person name="McKernan K."/>
            <person name="Mendez-Lago M."/>
            <person name="Minx P."/>
            <person name="Mollenhauer M.U."/>
            <person name="Montooth K."/>
            <person name="Mount S.M."/>
            <person name="Mu X."/>
            <person name="Myers E."/>
            <person name="Negre B."/>
            <person name="Newfeld S."/>
            <person name="Nielsen R."/>
            <person name="Noor M.A."/>
            <person name="O'Grady P."/>
            <person name="Pachter L."/>
            <person name="Papaceit M."/>
            <person name="Parisi M.J."/>
            <person name="Parisi M."/>
            <person name="Parts L."/>
            <person name="Pedersen J.S."/>
            <person name="Pesole G."/>
            <person name="Phillippy A.M."/>
            <person name="Ponting C.P."/>
            <person name="Pop M."/>
            <person name="Porcelli D."/>
            <person name="Powell J.R."/>
            <person name="Prohaska S."/>
            <person name="Pruitt K."/>
            <person name="Puig M."/>
            <person name="Quesneville H."/>
            <person name="Ram K.R."/>
            <person name="Rand D."/>
            <person name="Rasmussen M.D."/>
            <person name="Reed L.K."/>
            <person name="Reenan R."/>
            <person name="Reily A."/>
            <person name="Remington K.A."/>
            <person name="Rieger T.T."/>
            <person name="Ritchie M.G."/>
            <person name="Robin C."/>
            <person name="Rogers Y.H."/>
            <person name="Rohde C."/>
            <person name="Rozas J."/>
            <person name="Rubenfield M.J."/>
            <person name="Ruiz A."/>
            <person name="Russo S."/>
            <person name="Salzberg S.L."/>
            <person name="Sanchez-Gracia A."/>
            <person name="Saranga D.J."/>
            <person name="Sato H."/>
            <person name="Schaeffer S.W."/>
            <person name="Schatz M.C."/>
            <person name="Schlenke T."/>
            <person name="Schwartz R."/>
            <person name="Segarra C."/>
            <person name="Singh R.S."/>
            <person name="Sirot L."/>
            <person name="Sirota M."/>
            <person name="Sisneros N.B."/>
            <person name="Smith C.D."/>
            <person name="Smith T.F."/>
            <person name="Spieth J."/>
            <person name="Stage D.E."/>
            <person name="Stark A."/>
            <person name="Stephan W."/>
            <person name="Strausberg R.L."/>
            <person name="Strempel S."/>
            <person name="Sturgill D."/>
            <person name="Sutton G."/>
            <person name="Sutton G.G."/>
            <person name="Tao W."/>
            <person name="Teichmann S."/>
            <person name="Tobari Y.N."/>
            <person name="Tomimura Y."/>
            <person name="Tsolas J.M."/>
            <person name="Valente V.L."/>
            <person name="Venter E."/>
            <person name="Venter J.C."/>
            <person name="Vicario S."/>
            <person name="Vieira F.G."/>
            <person name="Vilella A.J."/>
            <person name="Villasante A."/>
            <person name="Walenz B."/>
            <person name="Wang J."/>
            <person name="Wasserman M."/>
            <person name="Watts T."/>
            <person name="Wilson D."/>
            <person name="Wilson R.K."/>
            <person name="Wing R.A."/>
            <person name="Wolfner M.F."/>
            <person name="Wong A."/>
            <person name="Wong G.K."/>
            <person name="Wu C.I."/>
            <person name="Wu G."/>
            <person name="Yamamoto D."/>
            <person name="Yang H.P."/>
            <person name="Yang S.P."/>
            <person name="Yorke J.A."/>
            <person name="Yoshida K."/>
            <person name="Zdobnov E."/>
            <person name="Zhang P."/>
            <person name="Zhang Y."/>
            <person name="Zimin A.V."/>
            <person name="Baldwin J."/>
            <person name="Abdouelleil A."/>
            <person name="Abdulkadir J."/>
            <person name="Abebe A."/>
            <person name="Abera B."/>
            <person name="Abreu J."/>
            <person name="Acer S.C."/>
            <person name="Aftuck L."/>
            <person name="Alexander A."/>
            <person name="An P."/>
            <person name="Anderson E."/>
            <person name="Anderson S."/>
            <person name="Arachi H."/>
            <person name="Azer M."/>
            <person name="Bachantsang P."/>
            <person name="Barry A."/>
            <person name="Bayul T."/>
            <person name="Berlin A."/>
            <person name="Bessette D."/>
            <person name="Bloom T."/>
            <person name="Blye J."/>
            <person name="Boguslavskiy L."/>
            <person name="Bonnet C."/>
            <person name="Boukhgalter B."/>
            <person name="Bourzgui I."/>
            <person name="Brown A."/>
            <person name="Cahill P."/>
            <person name="Channer S."/>
            <person name="Cheshatsang Y."/>
            <person name="Chuda L."/>
            <person name="Citroen M."/>
            <person name="Collymore A."/>
            <person name="Cooke P."/>
            <person name="Costello M."/>
            <person name="D'Aco K."/>
            <person name="Daza R."/>
            <person name="De Haan G."/>
            <person name="DeGray S."/>
            <person name="DeMaso C."/>
            <person name="Dhargay N."/>
            <person name="Dooley K."/>
            <person name="Dooley E."/>
            <person name="Doricent M."/>
            <person name="Dorje P."/>
            <person name="Dorjee K."/>
            <person name="Dupes A."/>
            <person name="Elong R."/>
            <person name="Falk J."/>
            <person name="Farina A."/>
            <person name="Faro S."/>
            <person name="Ferguson D."/>
            <person name="Fisher S."/>
            <person name="Foley C.D."/>
            <person name="Franke A."/>
            <person name="Friedrich D."/>
            <person name="Gadbois L."/>
            <person name="Gearin G."/>
            <person name="Gearin C.R."/>
            <person name="Giannoukos G."/>
            <person name="Goode T."/>
            <person name="Graham J."/>
            <person name="Grandbois E."/>
            <person name="Grewal S."/>
            <person name="Gyaltsen K."/>
            <person name="Hafez N."/>
            <person name="Hagos B."/>
            <person name="Hall J."/>
            <person name="Henson C."/>
            <person name="Hollinger A."/>
            <person name="Honan T."/>
            <person name="Huard M.D."/>
            <person name="Hughes L."/>
            <person name="Hurhula B."/>
            <person name="Husby M.E."/>
            <person name="Kamat A."/>
            <person name="Kanga B."/>
            <person name="Kashin S."/>
            <person name="Khazanovich D."/>
            <person name="Kisner P."/>
            <person name="Lance K."/>
            <person name="Lara M."/>
            <person name="Lee W."/>
            <person name="Lennon N."/>
            <person name="Letendre F."/>
            <person name="LeVine R."/>
            <person name="Lipovsky A."/>
            <person name="Liu X."/>
            <person name="Liu J."/>
            <person name="Liu S."/>
            <person name="Lokyitsang T."/>
            <person name="Lokyitsang Y."/>
            <person name="Lubonja R."/>
            <person name="Lui A."/>
            <person name="MacDonald P."/>
            <person name="Magnisalis V."/>
            <person name="Maru K."/>
            <person name="Matthews C."/>
            <person name="McCusker W."/>
            <person name="McDonough S."/>
            <person name="Mehta T."/>
            <person name="Meldrim J."/>
            <person name="Meneus L."/>
            <person name="Mihai O."/>
            <person name="Mihalev A."/>
            <person name="Mihova T."/>
            <person name="Mittelman R."/>
            <person name="Mlenga V."/>
            <person name="Montmayeur A."/>
            <person name="Mulrain L."/>
            <person name="Navidi A."/>
            <person name="Naylor J."/>
            <person name="Negash T."/>
            <person name="Nguyen T."/>
            <person name="Nguyen N."/>
            <person name="Nicol R."/>
            <person name="Norbu C."/>
            <person name="Norbu N."/>
            <person name="Novod N."/>
            <person name="O'Neill B."/>
            <person name="Osman S."/>
            <person name="Markiewicz E."/>
            <person name="Oyono O.L."/>
            <person name="Patti C."/>
            <person name="Phunkhang P."/>
            <person name="Pierre F."/>
            <person name="Priest M."/>
            <person name="Raghuraman S."/>
            <person name="Rege F."/>
            <person name="Reyes R."/>
            <person name="Rise C."/>
            <person name="Rogov P."/>
            <person name="Ross K."/>
            <person name="Ryan E."/>
            <person name="Settipalli S."/>
            <person name="Shea T."/>
            <person name="Sherpa N."/>
            <person name="Shi L."/>
            <person name="Shih D."/>
            <person name="Sparrow T."/>
            <person name="Spaulding J."/>
            <person name="Stalker J."/>
            <person name="Stange-Thomann N."/>
            <person name="Stavropoulos S."/>
            <person name="Stone C."/>
            <person name="Strader C."/>
            <person name="Tesfaye S."/>
            <person name="Thomson T."/>
            <person name="Thoulutsang Y."/>
            <person name="Thoulutsang D."/>
            <person name="Topham K."/>
            <person name="Topping I."/>
            <person name="Tsamla T."/>
            <person name="Vassiliev H."/>
            <person name="Vo A."/>
            <person name="Wangchuk T."/>
            <person name="Wangdi T."/>
            <person name="Weiand M."/>
            <person name="Wilkinson J."/>
            <person name="Wilson A."/>
            <person name="Yadav S."/>
            <person name="Young G."/>
            <person name="Yu Q."/>
            <person name="Zembek L."/>
            <person name="Zhong D."/>
            <person name="Zimmer A."/>
            <person name="Zwirko Z."/>
            <person name="Jaffe D.B."/>
            <person name="Alvarez P."/>
            <person name="Brockman W."/>
            <person name="Butler J."/>
            <person name="Chin C."/>
            <person name="Gnerre S."/>
            <person name="Grabherr M."/>
            <person name="Kleber M."/>
            <person name="Mauceli E."/>
            <person name="MacCallum I."/>
        </authorList>
    </citation>
    <scope>NUCLEOTIDE SEQUENCE [LARGE SCALE GENOMIC DNA]</scope>
    <source>
        <strain evidence="3">white501</strain>
    </source>
</reference>
<protein>
    <submittedName>
        <fullName evidence="2">GD16105</fullName>
    </submittedName>
</protein>
<keyword evidence="3" id="KW-1185">Reference proteome</keyword>
<dbReference type="OrthoDB" id="79480at2759"/>
<accession>B4R6K2</accession>
<dbReference type="GO" id="GO:0035264">
    <property type="term" value="P:multicellular organism growth"/>
    <property type="evidence" value="ECO:0007669"/>
    <property type="project" value="EnsemblMetazoa"/>
</dbReference>
<dbReference type="GO" id="GO:0010332">
    <property type="term" value="P:response to gamma radiation"/>
    <property type="evidence" value="ECO:0007669"/>
    <property type="project" value="EnsemblMetazoa"/>
</dbReference>
<feature type="compositionally biased region" description="Polar residues" evidence="1">
    <location>
        <begin position="79"/>
        <end position="103"/>
    </location>
</feature>
<evidence type="ECO:0000313" key="2">
    <source>
        <dbReference type="EMBL" id="EDX17432.1"/>
    </source>
</evidence>
<dbReference type="Proteomes" id="UP000000304">
    <property type="component" value="Chromosome X"/>
</dbReference>
<name>B4R6K2_DROSI</name>
<dbReference type="GO" id="GO:0033186">
    <property type="term" value="C:CAF-1 complex"/>
    <property type="evidence" value="ECO:0007669"/>
    <property type="project" value="EnsemblMetazoa"/>
</dbReference>
<dbReference type="PhylomeDB" id="B4R6K2"/>
<feature type="compositionally biased region" description="Basic and acidic residues" evidence="1">
    <location>
        <begin position="286"/>
        <end position="343"/>
    </location>
</feature>
<feature type="compositionally biased region" description="Acidic residues" evidence="1">
    <location>
        <begin position="200"/>
        <end position="209"/>
    </location>
</feature>
<dbReference type="GO" id="GO:0007444">
    <property type="term" value="P:imaginal disc development"/>
    <property type="evidence" value="ECO:0007669"/>
    <property type="project" value="EnsemblMetazoa"/>
</dbReference>
<dbReference type="GO" id="GO:0000724">
    <property type="term" value="P:double-strand break repair via homologous recombination"/>
    <property type="evidence" value="ECO:0007669"/>
    <property type="project" value="EnsemblMetazoa"/>
</dbReference>
<dbReference type="GO" id="GO:0006334">
    <property type="term" value="P:nucleosome assembly"/>
    <property type="evidence" value="ECO:0007669"/>
    <property type="project" value="EnsemblMetazoa"/>
</dbReference>
<proteinExistence type="predicted"/>
<dbReference type="HOGENOM" id="CLU_535610_0_0_1"/>